<dbReference type="KEGG" id="fmr:Fuma_01098"/>
<evidence type="ECO:0000313" key="6">
    <source>
        <dbReference type="Proteomes" id="UP000187735"/>
    </source>
</evidence>
<dbReference type="InterPro" id="IPR016035">
    <property type="entry name" value="Acyl_Trfase/lysoPLipase"/>
</dbReference>
<protein>
    <recommendedName>
        <fullName evidence="1 2">Malonyl CoA-acyl carrier protein transacylase</fullName>
        <ecNumber evidence="2">2.3.1.39</ecNumber>
    </recommendedName>
</protein>
<accession>A0A1P8WBR4</accession>
<keyword evidence="6" id="KW-1185">Reference proteome</keyword>
<dbReference type="OrthoDB" id="9805460at2"/>
<dbReference type="RefSeq" id="WP_077023256.1">
    <property type="nucleotide sequence ID" value="NZ_CP017641.1"/>
</dbReference>
<dbReference type="EC" id="2.3.1.39" evidence="2"/>
<organism evidence="5 6">
    <name type="scientific">Fuerstiella marisgermanici</name>
    <dbReference type="NCBI Taxonomy" id="1891926"/>
    <lineage>
        <taxon>Bacteria</taxon>
        <taxon>Pseudomonadati</taxon>
        <taxon>Planctomycetota</taxon>
        <taxon>Planctomycetia</taxon>
        <taxon>Planctomycetales</taxon>
        <taxon>Planctomycetaceae</taxon>
        <taxon>Fuerstiella</taxon>
    </lineage>
</organism>
<feature type="active site" evidence="3">
    <location>
        <position position="203"/>
    </location>
</feature>
<dbReference type="EMBL" id="CP017641">
    <property type="protein sequence ID" value="APZ91510.1"/>
    <property type="molecule type" value="Genomic_DNA"/>
</dbReference>
<keyword evidence="2 5" id="KW-0012">Acyltransferase</keyword>
<dbReference type="GO" id="GO:0004314">
    <property type="term" value="F:[acyl-carrier-protein] S-malonyltransferase activity"/>
    <property type="evidence" value="ECO:0007669"/>
    <property type="project" value="UniProtKB-EC"/>
</dbReference>
<reference evidence="5 6" key="1">
    <citation type="journal article" date="2016" name="Front. Microbiol.">
        <title>Fuerstia marisgermanicae gen. nov., sp. nov., an Unusual Member of the Phylum Planctomycetes from the German Wadden Sea.</title>
        <authorList>
            <person name="Kohn T."/>
            <person name="Heuer A."/>
            <person name="Jogler M."/>
            <person name="Vollmers J."/>
            <person name="Boedeker C."/>
            <person name="Bunk B."/>
            <person name="Rast P."/>
            <person name="Borchert D."/>
            <person name="Glockner I."/>
            <person name="Freese H.M."/>
            <person name="Klenk H.P."/>
            <person name="Overmann J."/>
            <person name="Kaster A.K."/>
            <person name="Rohde M."/>
            <person name="Wiegand S."/>
            <person name="Jogler C."/>
        </authorList>
    </citation>
    <scope>NUCLEOTIDE SEQUENCE [LARGE SCALE GENOMIC DNA]</scope>
    <source>
        <strain evidence="5 6">NH11</strain>
    </source>
</reference>
<evidence type="ECO:0000256" key="2">
    <source>
        <dbReference type="PIRNR" id="PIRNR000446"/>
    </source>
</evidence>
<dbReference type="SMART" id="SM00827">
    <property type="entry name" value="PKS_AT"/>
    <property type="match status" value="1"/>
</dbReference>
<dbReference type="PANTHER" id="PTHR47170:SF2">
    <property type="entry name" value="MALONYL-COA:ACP TRANSACYLASE (MAT) DOMAIN-CONTAINING PROTEIN"/>
    <property type="match status" value="1"/>
</dbReference>
<dbReference type="STRING" id="1891926.Fuma_01098"/>
<evidence type="ECO:0000313" key="5">
    <source>
        <dbReference type="EMBL" id="APZ91510.1"/>
    </source>
</evidence>
<feature type="active site" evidence="3">
    <location>
        <position position="95"/>
    </location>
</feature>
<dbReference type="InterPro" id="IPR016036">
    <property type="entry name" value="Malonyl_transacylase_ACP-bd"/>
</dbReference>
<comment type="catalytic activity">
    <reaction evidence="2">
        <text>holo-[ACP] + malonyl-CoA = malonyl-[ACP] + CoA</text>
        <dbReference type="Rhea" id="RHEA:41792"/>
        <dbReference type="Rhea" id="RHEA-COMP:9623"/>
        <dbReference type="Rhea" id="RHEA-COMP:9685"/>
        <dbReference type="ChEBI" id="CHEBI:57287"/>
        <dbReference type="ChEBI" id="CHEBI:57384"/>
        <dbReference type="ChEBI" id="CHEBI:64479"/>
        <dbReference type="ChEBI" id="CHEBI:78449"/>
        <dbReference type="EC" id="2.3.1.39"/>
    </reaction>
</comment>
<dbReference type="PIRSF" id="PIRSF000446">
    <property type="entry name" value="Mct"/>
    <property type="match status" value="1"/>
</dbReference>
<dbReference type="SUPFAM" id="SSF55048">
    <property type="entry name" value="Probable ACP-binding domain of malonyl-CoA ACP transacylase"/>
    <property type="match status" value="1"/>
</dbReference>
<dbReference type="InterPro" id="IPR014043">
    <property type="entry name" value="Acyl_transferase_dom"/>
</dbReference>
<dbReference type="Gene3D" id="3.30.70.250">
    <property type="entry name" value="Malonyl-CoA ACP transacylase, ACP-binding"/>
    <property type="match status" value="1"/>
</dbReference>
<gene>
    <name evidence="5" type="primary">fabD</name>
    <name evidence="5" type="ORF">Fuma_01098</name>
</gene>
<keyword evidence="2 5" id="KW-0808">Transferase</keyword>
<dbReference type="Proteomes" id="UP000187735">
    <property type="component" value="Chromosome"/>
</dbReference>
<dbReference type="InterPro" id="IPR024925">
    <property type="entry name" value="Malonyl_CoA-ACP_transAc"/>
</dbReference>
<sequence length="305" mass="32744">MSKIALLFPGQGAQHVGMGKQLVEQYPEARKRFDEAGEILGYDLAKLCFEGPADQLDSTIHSQPALFVASLAALEKLRTDRPDVVLGCEMAAGLSLGEYTALVFAGAMSFEDGLKVVQRRGQAMQAAADATPSGMVSILLMDRDKVQEVCDAASGHGSIQIANYLCPGNIVISGTVDACERAAEIADAEGGRAIPLAVAGAFHTPIMKPADDQLAEVLRDTVIKSPQIPVVSNVDAEVHTDPEEIRNLLIQQVLQPVRWEDSIRKMLDDGCTEFYEVGPGKVLKGLMKRIARKTPITTVNDSEVS</sequence>
<feature type="domain" description="Malonyl-CoA:ACP transacylase (MAT)" evidence="4">
    <location>
        <begin position="7"/>
        <end position="303"/>
    </location>
</feature>
<dbReference type="InterPro" id="IPR001227">
    <property type="entry name" value="Ac_transferase_dom_sf"/>
</dbReference>
<dbReference type="AlphaFoldDB" id="A0A1P8WBR4"/>
<dbReference type="PANTHER" id="PTHR47170">
    <property type="entry name" value="MALONYL-COA ACP TRANSACYLASE, ACP-BINDING"/>
    <property type="match status" value="1"/>
</dbReference>
<dbReference type="Gene3D" id="3.40.366.10">
    <property type="entry name" value="Malonyl-Coenzyme A Acyl Carrier Protein, domain 2"/>
    <property type="match status" value="1"/>
</dbReference>
<comment type="similarity">
    <text evidence="2">Belongs to the fabD family.</text>
</comment>
<dbReference type="NCBIfam" id="TIGR00128">
    <property type="entry name" value="fabD"/>
    <property type="match status" value="1"/>
</dbReference>
<name>A0A1P8WBR4_9PLAN</name>
<dbReference type="InterPro" id="IPR004410">
    <property type="entry name" value="Malonyl_CoA-ACP_transAc_FabD"/>
</dbReference>
<dbReference type="Pfam" id="PF00698">
    <property type="entry name" value="Acyl_transf_1"/>
    <property type="match status" value="1"/>
</dbReference>
<proteinExistence type="inferred from homology"/>
<dbReference type="InterPro" id="IPR052760">
    <property type="entry name" value="Mitochondrial_malonyltrans"/>
</dbReference>
<evidence type="ECO:0000256" key="3">
    <source>
        <dbReference type="PIRSR" id="PIRSR000446-1"/>
    </source>
</evidence>
<evidence type="ECO:0000259" key="4">
    <source>
        <dbReference type="SMART" id="SM00827"/>
    </source>
</evidence>
<evidence type="ECO:0000256" key="1">
    <source>
        <dbReference type="ARBA" id="ARBA00018953"/>
    </source>
</evidence>
<dbReference type="SUPFAM" id="SSF52151">
    <property type="entry name" value="FabD/lysophospholipase-like"/>
    <property type="match status" value="1"/>
</dbReference>